<dbReference type="AlphaFoldDB" id="A0A839QU50"/>
<sequence>MTRTLTIAVVQAGLSTPSSTSRLADVLQTALETEARSRALEPEVTRIDLRSIAVGIMEATISPVKPAAVQRALDAVSSADVIIAVTPTFNASFSGLFKSFFDLVKPKALAGVPVMLGATGGTARHSLITDTAMRPLFSYLRAMPVPTAIFAASADFASADDSLAARARTAAEEAIVLLGVDAPPADGAADPSGAGAGDGADDSAADGAEGSSQKPGRGISAAAGRTSAADDFTDFVPFGDLLKQMKK</sequence>
<dbReference type="RefSeq" id="WP_183376920.1">
    <property type="nucleotide sequence ID" value="NZ_CBCSFZ010000020.1"/>
</dbReference>
<dbReference type="PANTHER" id="PTHR43408:SF2">
    <property type="entry name" value="FMN REDUCTASE (NADPH)"/>
    <property type="match status" value="1"/>
</dbReference>
<reference evidence="6 7" key="1">
    <citation type="submission" date="2020-08" db="EMBL/GenBank/DDBJ databases">
        <title>Sequencing the genomes of 1000 actinobacteria strains.</title>
        <authorList>
            <person name="Klenk H.-P."/>
        </authorList>
    </citation>
    <scope>NUCLEOTIDE SEQUENCE [LARGE SCALE GENOMIC DNA]</scope>
    <source>
        <strain evidence="6 7">DSM 23040</strain>
    </source>
</reference>
<dbReference type="GO" id="GO:0052873">
    <property type="term" value="F:FMN reductase (NADPH) activity"/>
    <property type="evidence" value="ECO:0007669"/>
    <property type="project" value="UniProtKB-EC"/>
</dbReference>
<keyword evidence="3 6" id="KW-0560">Oxidoreductase</keyword>
<name>A0A839QU50_9MICO</name>
<dbReference type="Pfam" id="PF03358">
    <property type="entry name" value="FMN_red"/>
    <property type="match status" value="1"/>
</dbReference>
<feature type="domain" description="NADPH-dependent FMN reductase-like" evidence="5">
    <location>
        <begin position="6"/>
        <end position="154"/>
    </location>
</feature>
<keyword evidence="1" id="KW-0285">Flavoprotein</keyword>
<evidence type="ECO:0000313" key="7">
    <source>
        <dbReference type="Proteomes" id="UP000568050"/>
    </source>
</evidence>
<proteinExistence type="predicted"/>
<evidence type="ECO:0000259" key="5">
    <source>
        <dbReference type="Pfam" id="PF03358"/>
    </source>
</evidence>
<evidence type="ECO:0000256" key="1">
    <source>
        <dbReference type="ARBA" id="ARBA00022630"/>
    </source>
</evidence>
<dbReference type="EC" id="1.5.1.38" evidence="6"/>
<comment type="caution">
    <text evidence="6">The sequence shown here is derived from an EMBL/GenBank/DDBJ whole genome shotgun (WGS) entry which is preliminary data.</text>
</comment>
<dbReference type="Proteomes" id="UP000568050">
    <property type="component" value="Unassembled WGS sequence"/>
</dbReference>
<dbReference type="InterPro" id="IPR029039">
    <property type="entry name" value="Flavoprotein-like_sf"/>
</dbReference>
<protein>
    <submittedName>
        <fullName evidence="6">FMN reductase</fullName>
        <ecNumber evidence="6">1.5.1.38</ecNumber>
    </submittedName>
</protein>
<organism evidence="6 7">
    <name type="scientific">Helcobacillus massiliensis</name>
    <dbReference type="NCBI Taxonomy" id="521392"/>
    <lineage>
        <taxon>Bacteria</taxon>
        <taxon>Bacillati</taxon>
        <taxon>Actinomycetota</taxon>
        <taxon>Actinomycetes</taxon>
        <taxon>Micrococcales</taxon>
        <taxon>Dermabacteraceae</taxon>
        <taxon>Helcobacillus</taxon>
    </lineage>
</organism>
<evidence type="ECO:0000256" key="4">
    <source>
        <dbReference type="SAM" id="MobiDB-lite"/>
    </source>
</evidence>
<evidence type="ECO:0000256" key="2">
    <source>
        <dbReference type="ARBA" id="ARBA00022643"/>
    </source>
</evidence>
<dbReference type="InterPro" id="IPR005025">
    <property type="entry name" value="FMN_Rdtase-like_dom"/>
</dbReference>
<dbReference type="Gene3D" id="3.40.50.360">
    <property type="match status" value="1"/>
</dbReference>
<feature type="region of interest" description="Disordered" evidence="4">
    <location>
        <begin position="187"/>
        <end position="226"/>
    </location>
</feature>
<evidence type="ECO:0000313" key="6">
    <source>
        <dbReference type="EMBL" id="MBB3023602.1"/>
    </source>
</evidence>
<keyword evidence="7" id="KW-1185">Reference proteome</keyword>
<dbReference type="EMBL" id="JACHWP010000007">
    <property type="protein sequence ID" value="MBB3023602.1"/>
    <property type="molecule type" value="Genomic_DNA"/>
</dbReference>
<keyword evidence="2" id="KW-0288">FMN</keyword>
<dbReference type="InterPro" id="IPR023932">
    <property type="entry name" value="CE1759_FMN_reduct"/>
</dbReference>
<accession>A0A839QU50</accession>
<dbReference type="SUPFAM" id="SSF52218">
    <property type="entry name" value="Flavoproteins"/>
    <property type="match status" value="1"/>
</dbReference>
<gene>
    <name evidence="6" type="ORF">FHX50_001899</name>
</gene>
<evidence type="ECO:0000256" key="3">
    <source>
        <dbReference type="ARBA" id="ARBA00023002"/>
    </source>
</evidence>
<dbReference type="NCBIfam" id="TIGR04037">
    <property type="entry name" value="LLM_duo_CE1759"/>
    <property type="match status" value="1"/>
</dbReference>
<dbReference type="PANTHER" id="PTHR43408">
    <property type="entry name" value="FMN REDUCTASE (NADPH)"/>
    <property type="match status" value="1"/>
</dbReference>
<dbReference type="InterPro" id="IPR051814">
    <property type="entry name" value="NAD(P)H-dep_FMN_reductase"/>
</dbReference>